<evidence type="ECO:0000313" key="3">
    <source>
        <dbReference type="Proteomes" id="UP001162156"/>
    </source>
</evidence>
<name>A0AAV8XLF3_9CUCU</name>
<gene>
    <name evidence="2" type="ORF">NQ314_010971</name>
</gene>
<evidence type="ECO:0000259" key="1">
    <source>
        <dbReference type="Pfam" id="PF13843"/>
    </source>
</evidence>
<feature type="domain" description="PiggyBac transposable element-derived protein" evidence="1">
    <location>
        <begin position="86"/>
        <end position="271"/>
    </location>
</feature>
<dbReference type="PANTHER" id="PTHR46599">
    <property type="entry name" value="PIGGYBAC TRANSPOSABLE ELEMENT-DERIVED PROTEIN 4"/>
    <property type="match status" value="1"/>
</dbReference>
<reference evidence="2" key="1">
    <citation type="journal article" date="2023" name="Insect Mol. Biol.">
        <title>Genome sequencing provides insights into the evolution of gene families encoding plant cell wall-degrading enzymes in longhorned beetles.</title>
        <authorList>
            <person name="Shin N.R."/>
            <person name="Okamura Y."/>
            <person name="Kirsch R."/>
            <person name="Pauchet Y."/>
        </authorList>
    </citation>
    <scope>NUCLEOTIDE SEQUENCE</scope>
    <source>
        <strain evidence="2">RBIC_L_NR</strain>
    </source>
</reference>
<comment type="caution">
    <text evidence="2">The sequence shown here is derived from an EMBL/GenBank/DDBJ whole genome shotgun (WGS) entry which is preliminary data.</text>
</comment>
<feature type="domain" description="PiggyBac transposable element-derived protein" evidence="1">
    <location>
        <begin position="6"/>
        <end position="75"/>
    </location>
</feature>
<dbReference type="AlphaFoldDB" id="A0AAV8XLF3"/>
<sequence length="291" mass="32819">MLQINVNSTNTKIEAEKHKFSRDRDIYPTNIDEIRALIGLLYLAGIRKASHLNTTDLWKTDGTGIEVFRLTMTHNKVERQSKKCFSHSHVTLDEKLEAFRGNCSFRQYIQSKPNRYGLKIFALSDAKLFYTSHMEVYVGRNHEAGSYCLDTGTKAVSERACHHLIGSHRNVTTDNWYTSTELGLSLKEKGLTLLGTIKGRRKEIPTIFARNVNRPVGSSMFGFGCGGTLVSYIPKKGKNVLLYSTMHHGDDVDKATGKPDMILMYNSTKSGQYINCAHNIILHVVAEDGQW</sequence>
<dbReference type="Pfam" id="PF13843">
    <property type="entry name" value="DDE_Tnp_1_7"/>
    <property type="match status" value="2"/>
</dbReference>
<protein>
    <recommendedName>
        <fullName evidence="1">PiggyBac transposable element-derived protein domain-containing protein</fullName>
    </recommendedName>
</protein>
<keyword evidence="3" id="KW-1185">Reference proteome</keyword>
<proteinExistence type="predicted"/>
<accession>A0AAV8XLF3</accession>
<evidence type="ECO:0000313" key="2">
    <source>
        <dbReference type="EMBL" id="KAJ8939842.1"/>
    </source>
</evidence>
<dbReference type="InterPro" id="IPR029526">
    <property type="entry name" value="PGBD"/>
</dbReference>
<dbReference type="EMBL" id="JANEYF010003043">
    <property type="protein sequence ID" value="KAJ8939842.1"/>
    <property type="molecule type" value="Genomic_DNA"/>
</dbReference>
<organism evidence="2 3">
    <name type="scientific">Rhamnusium bicolor</name>
    <dbReference type="NCBI Taxonomy" id="1586634"/>
    <lineage>
        <taxon>Eukaryota</taxon>
        <taxon>Metazoa</taxon>
        <taxon>Ecdysozoa</taxon>
        <taxon>Arthropoda</taxon>
        <taxon>Hexapoda</taxon>
        <taxon>Insecta</taxon>
        <taxon>Pterygota</taxon>
        <taxon>Neoptera</taxon>
        <taxon>Endopterygota</taxon>
        <taxon>Coleoptera</taxon>
        <taxon>Polyphaga</taxon>
        <taxon>Cucujiformia</taxon>
        <taxon>Chrysomeloidea</taxon>
        <taxon>Cerambycidae</taxon>
        <taxon>Lepturinae</taxon>
        <taxon>Rhagiini</taxon>
        <taxon>Rhamnusium</taxon>
    </lineage>
</organism>
<dbReference type="Proteomes" id="UP001162156">
    <property type="component" value="Unassembled WGS sequence"/>
</dbReference>
<dbReference type="PANTHER" id="PTHR46599:SF6">
    <property type="entry name" value="DUAL SPECIFICITY PHOSPHATASE 26"/>
    <property type="match status" value="1"/>
</dbReference>